<accession>A0ACB7T688</accession>
<comment type="caution">
    <text evidence="1">The sequence shown here is derived from an EMBL/GenBank/DDBJ whole genome shotgun (WGS) entry which is preliminary data.</text>
</comment>
<organism evidence="1 2">
    <name type="scientific">Hyalomma asiaticum</name>
    <name type="common">Tick</name>
    <dbReference type="NCBI Taxonomy" id="266040"/>
    <lineage>
        <taxon>Eukaryota</taxon>
        <taxon>Metazoa</taxon>
        <taxon>Ecdysozoa</taxon>
        <taxon>Arthropoda</taxon>
        <taxon>Chelicerata</taxon>
        <taxon>Arachnida</taxon>
        <taxon>Acari</taxon>
        <taxon>Parasitiformes</taxon>
        <taxon>Ixodida</taxon>
        <taxon>Ixodoidea</taxon>
        <taxon>Ixodidae</taxon>
        <taxon>Hyalomminae</taxon>
        <taxon>Hyalomma</taxon>
    </lineage>
</organism>
<proteinExistence type="predicted"/>
<keyword evidence="2" id="KW-1185">Reference proteome</keyword>
<gene>
    <name evidence="1" type="ORF">HPB50_023577</name>
</gene>
<dbReference type="Proteomes" id="UP000821845">
    <property type="component" value="Chromosome 11"/>
</dbReference>
<evidence type="ECO:0000313" key="1">
    <source>
        <dbReference type="EMBL" id="KAH6941771.1"/>
    </source>
</evidence>
<dbReference type="EMBL" id="CM023491">
    <property type="protein sequence ID" value="KAH6941771.1"/>
    <property type="molecule type" value="Genomic_DNA"/>
</dbReference>
<reference evidence="1" key="1">
    <citation type="submission" date="2020-05" db="EMBL/GenBank/DDBJ databases">
        <title>Large-scale comparative analyses of tick genomes elucidate their genetic diversity and vector capacities.</title>
        <authorList>
            <person name="Jia N."/>
            <person name="Wang J."/>
            <person name="Shi W."/>
            <person name="Du L."/>
            <person name="Sun Y."/>
            <person name="Zhan W."/>
            <person name="Jiang J."/>
            <person name="Wang Q."/>
            <person name="Zhang B."/>
            <person name="Ji P."/>
            <person name="Sakyi L.B."/>
            <person name="Cui X."/>
            <person name="Yuan T."/>
            <person name="Jiang B."/>
            <person name="Yang W."/>
            <person name="Lam T.T.-Y."/>
            <person name="Chang Q."/>
            <person name="Ding S."/>
            <person name="Wang X."/>
            <person name="Zhu J."/>
            <person name="Ruan X."/>
            <person name="Zhao L."/>
            <person name="Wei J."/>
            <person name="Que T."/>
            <person name="Du C."/>
            <person name="Cheng J."/>
            <person name="Dai P."/>
            <person name="Han X."/>
            <person name="Huang E."/>
            <person name="Gao Y."/>
            <person name="Liu J."/>
            <person name="Shao H."/>
            <person name="Ye R."/>
            <person name="Li L."/>
            <person name="Wei W."/>
            <person name="Wang X."/>
            <person name="Wang C."/>
            <person name="Yang T."/>
            <person name="Huo Q."/>
            <person name="Li W."/>
            <person name="Guo W."/>
            <person name="Chen H."/>
            <person name="Zhou L."/>
            <person name="Ni X."/>
            <person name="Tian J."/>
            <person name="Zhou Y."/>
            <person name="Sheng Y."/>
            <person name="Liu T."/>
            <person name="Pan Y."/>
            <person name="Xia L."/>
            <person name="Li J."/>
            <person name="Zhao F."/>
            <person name="Cao W."/>
        </authorList>
    </citation>
    <scope>NUCLEOTIDE SEQUENCE</scope>
    <source>
        <strain evidence="1">Hyas-2018</strain>
    </source>
</reference>
<protein>
    <submittedName>
        <fullName evidence="1">Uncharacterized protein</fullName>
    </submittedName>
</protein>
<evidence type="ECO:0000313" key="2">
    <source>
        <dbReference type="Proteomes" id="UP000821845"/>
    </source>
</evidence>
<sequence>MRRWYQELQTLNRELVSDYRVRCQSHEELTRCVRMLNQGIERASALRVGCHKAAIVAACRQALAPPANGEALLQALRGHTR</sequence>
<name>A0ACB7T688_HYAAI</name>